<evidence type="ECO:0000313" key="2">
    <source>
        <dbReference type="EMBL" id="TWU35196.1"/>
    </source>
</evidence>
<keyword evidence="1" id="KW-1133">Transmembrane helix</keyword>
<organism evidence="2 3">
    <name type="scientific">Novipirellula aureliae</name>
    <dbReference type="NCBI Taxonomy" id="2527966"/>
    <lineage>
        <taxon>Bacteria</taxon>
        <taxon>Pseudomonadati</taxon>
        <taxon>Planctomycetota</taxon>
        <taxon>Planctomycetia</taxon>
        <taxon>Pirellulales</taxon>
        <taxon>Pirellulaceae</taxon>
        <taxon>Novipirellula</taxon>
    </lineage>
</organism>
<feature type="transmembrane region" description="Helical" evidence="1">
    <location>
        <begin position="62"/>
        <end position="80"/>
    </location>
</feature>
<dbReference type="OrthoDB" id="291117at2"/>
<keyword evidence="1" id="KW-0812">Transmembrane</keyword>
<comment type="caution">
    <text evidence="2">The sequence shown here is derived from an EMBL/GenBank/DDBJ whole genome shotgun (WGS) entry which is preliminary data.</text>
</comment>
<gene>
    <name evidence="2" type="ORF">Q31b_52920</name>
</gene>
<evidence type="ECO:0000256" key="1">
    <source>
        <dbReference type="SAM" id="Phobius"/>
    </source>
</evidence>
<dbReference type="RefSeq" id="WP_146602392.1">
    <property type="nucleotide sequence ID" value="NZ_SJPY01000010.1"/>
</dbReference>
<keyword evidence="1" id="KW-0472">Membrane</keyword>
<dbReference type="AlphaFoldDB" id="A0A5C6DJV4"/>
<reference evidence="2 3" key="1">
    <citation type="submission" date="2019-02" db="EMBL/GenBank/DDBJ databases">
        <title>Deep-cultivation of Planctomycetes and their phenomic and genomic characterization uncovers novel biology.</title>
        <authorList>
            <person name="Wiegand S."/>
            <person name="Jogler M."/>
            <person name="Boedeker C."/>
            <person name="Pinto D."/>
            <person name="Vollmers J."/>
            <person name="Rivas-Marin E."/>
            <person name="Kohn T."/>
            <person name="Peeters S.H."/>
            <person name="Heuer A."/>
            <person name="Rast P."/>
            <person name="Oberbeckmann S."/>
            <person name="Bunk B."/>
            <person name="Jeske O."/>
            <person name="Meyerdierks A."/>
            <person name="Storesund J.E."/>
            <person name="Kallscheuer N."/>
            <person name="Luecker S."/>
            <person name="Lage O.M."/>
            <person name="Pohl T."/>
            <person name="Merkel B.J."/>
            <person name="Hornburger P."/>
            <person name="Mueller R.-W."/>
            <person name="Bruemmer F."/>
            <person name="Labrenz M."/>
            <person name="Spormann A.M."/>
            <person name="Op Den Camp H."/>
            <person name="Overmann J."/>
            <person name="Amann R."/>
            <person name="Jetten M.S.M."/>
            <person name="Mascher T."/>
            <person name="Medema M.H."/>
            <person name="Devos D.P."/>
            <person name="Kaster A.-K."/>
            <person name="Ovreas L."/>
            <person name="Rohde M."/>
            <person name="Galperin M.Y."/>
            <person name="Jogler C."/>
        </authorList>
    </citation>
    <scope>NUCLEOTIDE SEQUENCE [LARGE SCALE GENOMIC DNA]</scope>
    <source>
        <strain evidence="2 3">Q31b</strain>
    </source>
</reference>
<keyword evidence="3" id="KW-1185">Reference proteome</keyword>
<protein>
    <submittedName>
        <fullName evidence="2">Uncharacterized protein</fullName>
    </submittedName>
</protein>
<evidence type="ECO:0000313" key="3">
    <source>
        <dbReference type="Proteomes" id="UP000315471"/>
    </source>
</evidence>
<dbReference type="Proteomes" id="UP000315471">
    <property type="component" value="Unassembled WGS sequence"/>
</dbReference>
<name>A0A5C6DJV4_9BACT</name>
<dbReference type="EMBL" id="SJPY01000010">
    <property type="protein sequence ID" value="TWU35196.1"/>
    <property type="molecule type" value="Genomic_DNA"/>
</dbReference>
<proteinExistence type="predicted"/>
<accession>A0A5C6DJV4</accession>
<feature type="transmembrane region" description="Helical" evidence="1">
    <location>
        <begin position="7"/>
        <end position="28"/>
    </location>
</feature>
<sequence>MTVLRGFAITIASGIAFAMFGAGAGYFLGSVAPDYYRTVFRIPPAVSIDPAQAGLGLGVTQGLAGGLAIGLVIVISVAWYNSRIGVSQPPSTSDRNERADLPI</sequence>